<keyword evidence="5" id="KW-0119">Carbohydrate metabolism</keyword>
<dbReference type="Proteomes" id="UP001320420">
    <property type="component" value="Unassembled WGS sequence"/>
</dbReference>
<keyword evidence="6" id="KW-0170">Cobalt</keyword>
<dbReference type="InterPro" id="IPR002509">
    <property type="entry name" value="NODB_dom"/>
</dbReference>
<sequence length="238" mass="26129">MFTLLIPCLVLLSRALAVPILSARQSTVPYGTVIYGCTQPGVVALTFDDGPYVYTEELLNMLAANGQRATFFVNGQNWDSINNYVPTIQRMVADGHQVGSHTWSHADLATLDAAGITSQMAQLEAALLNILGEFPQYMRPPYFSYNEATLQTLGSLGYHVIQCDIDTLDWQNDTPDTVGASYTIYENGLNAGGTISLMHDVHQTTVETLVPRVLGLLAQRGLRSRKYNVLRWHGSCSA</sequence>
<evidence type="ECO:0000256" key="2">
    <source>
        <dbReference type="ARBA" id="ARBA00022723"/>
    </source>
</evidence>
<dbReference type="GO" id="GO:0016810">
    <property type="term" value="F:hydrolase activity, acting on carbon-nitrogen (but not peptide) bonds"/>
    <property type="evidence" value="ECO:0007669"/>
    <property type="project" value="InterPro"/>
</dbReference>
<feature type="signal peptide" evidence="7">
    <location>
        <begin position="1"/>
        <end position="17"/>
    </location>
</feature>
<dbReference type="AlphaFoldDB" id="A0AAN9UCY0"/>
<evidence type="ECO:0000256" key="7">
    <source>
        <dbReference type="SAM" id="SignalP"/>
    </source>
</evidence>
<comment type="caution">
    <text evidence="9">The sequence shown here is derived from an EMBL/GenBank/DDBJ whole genome shotgun (WGS) entry which is preliminary data.</text>
</comment>
<dbReference type="SUPFAM" id="SSF88713">
    <property type="entry name" value="Glycoside hydrolase/deacetylase"/>
    <property type="match status" value="1"/>
</dbReference>
<dbReference type="InterPro" id="IPR011330">
    <property type="entry name" value="Glyco_hydro/deAcase_b/a-brl"/>
</dbReference>
<evidence type="ECO:0000256" key="4">
    <source>
        <dbReference type="ARBA" id="ARBA00022801"/>
    </source>
</evidence>
<keyword evidence="4" id="KW-0378">Hydrolase</keyword>
<evidence type="ECO:0000259" key="8">
    <source>
        <dbReference type="PROSITE" id="PS51677"/>
    </source>
</evidence>
<dbReference type="EMBL" id="JAKJXP020000185">
    <property type="protein sequence ID" value="KAK7739243.1"/>
    <property type="molecule type" value="Genomic_DNA"/>
</dbReference>
<dbReference type="GO" id="GO:0046872">
    <property type="term" value="F:metal ion binding"/>
    <property type="evidence" value="ECO:0007669"/>
    <property type="project" value="UniProtKB-KW"/>
</dbReference>
<organism evidence="9 10">
    <name type="scientific">Diatrype stigma</name>
    <dbReference type="NCBI Taxonomy" id="117547"/>
    <lineage>
        <taxon>Eukaryota</taxon>
        <taxon>Fungi</taxon>
        <taxon>Dikarya</taxon>
        <taxon>Ascomycota</taxon>
        <taxon>Pezizomycotina</taxon>
        <taxon>Sordariomycetes</taxon>
        <taxon>Xylariomycetidae</taxon>
        <taxon>Xylariales</taxon>
        <taxon>Diatrypaceae</taxon>
        <taxon>Diatrype</taxon>
    </lineage>
</organism>
<dbReference type="GO" id="GO:0005975">
    <property type="term" value="P:carbohydrate metabolic process"/>
    <property type="evidence" value="ECO:0007669"/>
    <property type="project" value="InterPro"/>
</dbReference>
<proteinExistence type="predicted"/>
<feature type="domain" description="NodB homology" evidence="8">
    <location>
        <begin position="41"/>
        <end position="225"/>
    </location>
</feature>
<evidence type="ECO:0000313" key="10">
    <source>
        <dbReference type="Proteomes" id="UP001320420"/>
    </source>
</evidence>
<name>A0AAN9UCY0_9PEZI</name>
<evidence type="ECO:0000256" key="1">
    <source>
        <dbReference type="ARBA" id="ARBA00001941"/>
    </source>
</evidence>
<dbReference type="Pfam" id="PF01522">
    <property type="entry name" value="Polysacc_deac_1"/>
    <property type="match status" value="1"/>
</dbReference>
<evidence type="ECO:0000256" key="3">
    <source>
        <dbReference type="ARBA" id="ARBA00022729"/>
    </source>
</evidence>
<dbReference type="CDD" id="cd10951">
    <property type="entry name" value="CE4_ClCDA_like"/>
    <property type="match status" value="1"/>
</dbReference>
<evidence type="ECO:0000313" key="9">
    <source>
        <dbReference type="EMBL" id="KAK7739243.1"/>
    </source>
</evidence>
<accession>A0AAN9UCY0</accession>
<feature type="chain" id="PRO_5042904340" description="NodB homology domain-containing protein" evidence="7">
    <location>
        <begin position="18"/>
        <end position="238"/>
    </location>
</feature>
<comment type="cofactor">
    <cofactor evidence="1">
        <name>Co(2+)</name>
        <dbReference type="ChEBI" id="CHEBI:48828"/>
    </cofactor>
</comment>
<keyword evidence="2" id="KW-0479">Metal-binding</keyword>
<reference evidence="9 10" key="1">
    <citation type="submission" date="2024-02" db="EMBL/GenBank/DDBJ databases">
        <title>De novo assembly and annotation of 12 fungi associated with fruit tree decline syndrome in Ontario, Canada.</title>
        <authorList>
            <person name="Sulman M."/>
            <person name="Ellouze W."/>
            <person name="Ilyukhin E."/>
        </authorList>
    </citation>
    <scope>NUCLEOTIDE SEQUENCE [LARGE SCALE GENOMIC DNA]</scope>
    <source>
        <strain evidence="9 10">M11/M66-122</strain>
    </source>
</reference>
<dbReference type="PROSITE" id="PS51677">
    <property type="entry name" value="NODB"/>
    <property type="match status" value="1"/>
</dbReference>
<evidence type="ECO:0000256" key="5">
    <source>
        <dbReference type="ARBA" id="ARBA00023277"/>
    </source>
</evidence>
<keyword evidence="10" id="KW-1185">Reference proteome</keyword>
<gene>
    <name evidence="9" type="ORF">SLS62_011269</name>
</gene>
<dbReference type="PANTHER" id="PTHR46471">
    <property type="entry name" value="CHITIN DEACETYLASE"/>
    <property type="match status" value="1"/>
</dbReference>
<protein>
    <recommendedName>
        <fullName evidence="8">NodB homology domain-containing protein</fullName>
    </recommendedName>
</protein>
<dbReference type="PANTHER" id="PTHR46471:SF2">
    <property type="entry name" value="CHITIN DEACETYLASE-RELATED"/>
    <property type="match status" value="1"/>
</dbReference>
<keyword evidence="3 7" id="KW-0732">Signal</keyword>
<dbReference type="Gene3D" id="3.20.20.370">
    <property type="entry name" value="Glycoside hydrolase/deacetylase"/>
    <property type="match status" value="1"/>
</dbReference>
<evidence type="ECO:0000256" key="6">
    <source>
        <dbReference type="ARBA" id="ARBA00023285"/>
    </source>
</evidence>